<dbReference type="PANTHER" id="PTHR39201">
    <property type="entry name" value="EXPORTED PROTEIN-RELATED"/>
    <property type="match status" value="1"/>
</dbReference>
<dbReference type="InterPro" id="IPR029039">
    <property type="entry name" value="Flavoprotein-like_sf"/>
</dbReference>
<name>A0ABW8SJH8_9CLOT</name>
<evidence type="ECO:0000313" key="3">
    <source>
        <dbReference type="Proteomes" id="UP001623660"/>
    </source>
</evidence>
<dbReference type="Proteomes" id="UP001623660">
    <property type="component" value="Unassembled WGS sequence"/>
</dbReference>
<dbReference type="PANTHER" id="PTHR39201:SF1">
    <property type="entry name" value="FLAVODOXIN-LIKE DOMAIN-CONTAINING PROTEIN"/>
    <property type="match status" value="1"/>
</dbReference>
<dbReference type="SUPFAM" id="SSF52218">
    <property type="entry name" value="Flavoproteins"/>
    <property type="match status" value="1"/>
</dbReference>
<keyword evidence="3" id="KW-1185">Reference proteome</keyword>
<comment type="caution">
    <text evidence="2">The sequence shown here is derived from an EMBL/GenBank/DDBJ whole genome shotgun (WGS) entry which is preliminary data.</text>
</comment>
<dbReference type="Pfam" id="PF12682">
    <property type="entry name" value="Flavodoxin_4"/>
    <property type="match status" value="1"/>
</dbReference>
<dbReference type="EMBL" id="JBJHZX010000014">
    <property type="protein sequence ID" value="MFL0196034.1"/>
    <property type="molecule type" value="Genomic_DNA"/>
</dbReference>
<evidence type="ECO:0000313" key="2">
    <source>
        <dbReference type="EMBL" id="MFL0196034.1"/>
    </source>
</evidence>
<evidence type="ECO:0000259" key="1">
    <source>
        <dbReference type="Pfam" id="PF12682"/>
    </source>
</evidence>
<reference evidence="2 3" key="1">
    <citation type="submission" date="2024-11" db="EMBL/GenBank/DDBJ databases">
        <authorList>
            <person name="Heng Y.C."/>
            <person name="Lim A.C.H."/>
            <person name="Lee J.K.Y."/>
            <person name="Kittelmann S."/>
        </authorList>
    </citation>
    <scope>NUCLEOTIDE SEQUENCE [LARGE SCALE GENOMIC DNA]</scope>
    <source>
        <strain evidence="2 3">WILCCON 0269</strain>
    </source>
</reference>
<sequence>MNKKIFIIYYSWSSNTGNIARLIQQETGGQLFEVNPVQAYPSNYGTCVEQAKKEIHSGFMPELEAIPDNLDSYDVIFIGTPIWWHTMAPPVFTFLSHADMSGKTVVPFCTHGGGGKGHYINDISKLCKNSIVLDELVVYGDGGKSAELDVQAWLNRIGDNL</sequence>
<feature type="domain" description="Flavodoxin-like" evidence="1">
    <location>
        <begin position="4"/>
        <end position="156"/>
    </location>
</feature>
<gene>
    <name evidence="2" type="ORF">ACJDU8_10720</name>
</gene>
<organism evidence="2 3">
    <name type="scientific">Candidatus Clostridium eludens</name>
    <dbReference type="NCBI Taxonomy" id="3381663"/>
    <lineage>
        <taxon>Bacteria</taxon>
        <taxon>Bacillati</taxon>
        <taxon>Bacillota</taxon>
        <taxon>Clostridia</taxon>
        <taxon>Eubacteriales</taxon>
        <taxon>Clostridiaceae</taxon>
        <taxon>Clostridium</taxon>
    </lineage>
</organism>
<dbReference type="RefSeq" id="WP_406792150.1">
    <property type="nucleotide sequence ID" value="NZ_JBJHZX010000014.1"/>
</dbReference>
<accession>A0ABW8SJH8</accession>
<dbReference type="InterPro" id="IPR008254">
    <property type="entry name" value="Flavodoxin/NO_synth"/>
</dbReference>
<proteinExistence type="predicted"/>
<dbReference type="Gene3D" id="3.40.50.360">
    <property type="match status" value="1"/>
</dbReference>
<protein>
    <submittedName>
        <fullName evidence="2">Flavodoxin</fullName>
    </submittedName>
</protein>